<dbReference type="OrthoDB" id="2660250at2"/>
<keyword evidence="3" id="KW-1185">Reference proteome</keyword>
<protein>
    <recommendedName>
        <fullName evidence="1">IDEAL domain-containing protein</fullName>
    </recommendedName>
</protein>
<reference evidence="2" key="1">
    <citation type="submission" date="2014-08" db="EMBL/GenBank/DDBJ databases">
        <title>Comparative genomics of the Paenibacillus odorifer group.</title>
        <authorList>
            <person name="den Bakker H.C."/>
            <person name="Tsai Y.-C.Y.-C."/>
            <person name="Martin N."/>
            <person name="Korlach J."/>
            <person name="Wiedmann M."/>
        </authorList>
    </citation>
    <scope>NUCLEOTIDE SEQUENCE [LARGE SCALE GENOMIC DNA]</scope>
    <source>
        <strain evidence="2">DSM 13188</strain>
    </source>
</reference>
<feature type="domain" description="IDEAL" evidence="1">
    <location>
        <begin position="24"/>
        <end position="60"/>
    </location>
</feature>
<sequence>MFIDFGMLMQLRYEAMLSVHADAIWQASIQRFNEERLLKLIDQALDDQNPEAFYQYSAELAGVRAVQAYGQVTSASKG</sequence>
<accession>A0A089LDX1</accession>
<organism evidence="2 3">
    <name type="scientific">Paenibacillus borealis</name>
    <dbReference type="NCBI Taxonomy" id="160799"/>
    <lineage>
        <taxon>Bacteria</taxon>
        <taxon>Bacillati</taxon>
        <taxon>Bacillota</taxon>
        <taxon>Bacilli</taxon>
        <taxon>Bacillales</taxon>
        <taxon>Paenibacillaceae</taxon>
        <taxon>Paenibacillus</taxon>
    </lineage>
</organism>
<dbReference type="InterPro" id="IPR027393">
    <property type="entry name" value="Virus_scaffolding_prot_C"/>
</dbReference>
<dbReference type="AlphaFoldDB" id="A0A089LDX1"/>
<proteinExistence type="predicted"/>
<dbReference type="EMBL" id="CP009285">
    <property type="protein sequence ID" value="AIQ59711.1"/>
    <property type="molecule type" value="Genomic_DNA"/>
</dbReference>
<dbReference type="InterPro" id="IPR014957">
    <property type="entry name" value="IDEAL_dom"/>
</dbReference>
<evidence type="ECO:0000313" key="2">
    <source>
        <dbReference type="EMBL" id="AIQ59711.1"/>
    </source>
</evidence>
<dbReference type="SMART" id="SM00914">
    <property type="entry name" value="IDEAL"/>
    <property type="match status" value="1"/>
</dbReference>
<dbReference type="Pfam" id="PF08858">
    <property type="entry name" value="IDEAL"/>
    <property type="match status" value="1"/>
</dbReference>
<gene>
    <name evidence="2" type="ORF">PBOR_24220</name>
</gene>
<evidence type="ECO:0000259" key="1">
    <source>
        <dbReference type="SMART" id="SM00914"/>
    </source>
</evidence>
<name>A0A089LDX1_PAEBO</name>
<dbReference type="KEGG" id="pbd:PBOR_24220"/>
<dbReference type="HOGENOM" id="CLU_2618662_0_0_9"/>
<dbReference type="RefSeq" id="WP_042215831.1">
    <property type="nucleotide sequence ID" value="NZ_CP009285.1"/>
</dbReference>
<dbReference type="Gene3D" id="4.10.810.10">
    <property type="entry name" value="Virus Scaffolding Protein, Chain A"/>
    <property type="match status" value="1"/>
</dbReference>
<evidence type="ECO:0000313" key="3">
    <source>
        <dbReference type="Proteomes" id="UP000029518"/>
    </source>
</evidence>
<dbReference type="Proteomes" id="UP000029518">
    <property type="component" value="Chromosome"/>
</dbReference>